<dbReference type="SUPFAM" id="SSF52499">
    <property type="entry name" value="Isochorismatase-like hydrolases"/>
    <property type="match status" value="1"/>
</dbReference>
<evidence type="ECO:0000313" key="3">
    <source>
        <dbReference type="EMBL" id="KAL1867365.1"/>
    </source>
</evidence>
<comment type="similarity">
    <text evidence="1">Belongs to the isochorismatase family.</text>
</comment>
<dbReference type="InterPro" id="IPR036380">
    <property type="entry name" value="Isochorismatase-like_sf"/>
</dbReference>
<dbReference type="Gene3D" id="3.40.50.850">
    <property type="entry name" value="Isochorismatase-like"/>
    <property type="match status" value="1"/>
</dbReference>
<feature type="domain" description="Isochorismatase-like" evidence="2">
    <location>
        <begin position="2"/>
        <end position="43"/>
    </location>
</feature>
<name>A0ABR3WUP1_9EURO</name>
<gene>
    <name evidence="3" type="ORF">Plec18167_008636</name>
</gene>
<dbReference type="Proteomes" id="UP001583193">
    <property type="component" value="Unassembled WGS sequence"/>
</dbReference>
<dbReference type="Pfam" id="PF00857">
    <property type="entry name" value="Isochorismatase"/>
    <property type="match status" value="1"/>
</dbReference>
<evidence type="ECO:0000313" key="4">
    <source>
        <dbReference type="Proteomes" id="UP001583193"/>
    </source>
</evidence>
<proteinExistence type="inferred from homology"/>
<accession>A0ABR3WUP1</accession>
<organism evidence="3 4">
    <name type="scientific">Paecilomyces lecythidis</name>
    <dbReference type="NCBI Taxonomy" id="3004212"/>
    <lineage>
        <taxon>Eukaryota</taxon>
        <taxon>Fungi</taxon>
        <taxon>Dikarya</taxon>
        <taxon>Ascomycota</taxon>
        <taxon>Pezizomycotina</taxon>
        <taxon>Eurotiomycetes</taxon>
        <taxon>Eurotiomycetidae</taxon>
        <taxon>Eurotiales</taxon>
        <taxon>Thermoascaceae</taxon>
        <taxon>Paecilomyces</taxon>
    </lineage>
</organism>
<comment type="caution">
    <text evidence="3">The sequence shown here is derived from an EMBL/GenBank/DDBJ whole genome shotgun (WGS) entry which is preliminary data.</text>
</comment>
<keyword evidence="4" id="KW-1185">Reference proteome</keyword>
<sequence>MVANTCVETTARYASEPGYKVTIIKDATAGFTPQLKDVAAEIIWPTIVEEVCTVNEWLARKSHKSL</sequence>
<evidence type="ECO:0000259" key="2">
    <source>
        <dbReference type="Pfam" id="PF00857"/>
    </source>
</evidence>
<dbReference type="InterPro" id="IPR000868">
    <property type="entry name" value="Isochorismatase-like_dom"/>
</dbReference>
<evidence type="ECO:0000256" key="1">
    <source>
        <dbReference type="ARBA" id="ARBA00006336"/>
    </source>
</evidence>
<dbReference type="EMBL" id="JAVDPF010000044">
    <property type="protein sequence ID" value="KAL1867365.1"/>
    <property type="molecule type" value="Genomic_DNA"/>
</dbReference>
<reference evidence="3 4" key="1">
    <citation type="journal article" date="2024" name="IMA Fungus">
        <title>IMA Genome - F19 : A genome assembly and annotation guide to empower mycologists, including annotated draft genome sequences of Ceratocystis pirilliformis, Diaporthe australafricana, Fusarium ophioides, Paecilomyces lecythidis, and Sporothrix stenoceras.</title>
        <authorList>
            <person name="Aylward J."/>
            <person name="Wilson A.M."/>
            <person name="Visagie C.M."/>
            <person name="Spraker J."/>
            <person name="Barnes I."/>
            <person name="Buitendag C."/>
            <person name="Ceriani C."/>
            <person name="Del Mar Angel L."/>
            <person name="du Plessis D."/>
            <person name="Fuchs T."/>
            <person name="Gasser K."/>
            <person name="Kramer D."/>
            <person name="Li W."/>
            <person name="Munsamy K."/>
            <person name="Piso A."/>
            <person name="Price J.L."/>
            <person name="Sonnekus B."/>
            <person name="Thomas C."/>
            <person name="van der Nest A."/>
            <person name="van Dijk A."/>
            <person name="van Heerden A."/>
            <person name="van Vuuren N."/>
            <person name="Yilmaz N."/>
            <person name="Duong T.A."/>
            <person name="van der Merwe N.A."/>
            <person name="Wingfield M.J."/>
            <person name="Wingfield B.D."/>
        </authorList>
    </citation>
    <scope>NUCLEOTIDE SEQUENCE [LARGE SCALE GENOMIC DNA]</scope>
    <source>
        <strain evidence="3 4">CMW 18167</strain>
    </source>
</reference>
<protein>
    <recommendedName>
        <fullName evidence="2">Isochorismatase-like domain-containing protein</fullName>
    </recommendedName>
</protein>